<dbReference type="Gene3D" id="3.30.2160.10">
    <property type="entry name" value="Hect, E3 ligase catalytic domain"/>
    <property type="match status" value="1"/>
</dbReference>
<keyword evidence="1" id="KW-0808">Transferase</keyword>
<sequence>MAFAEQLLTYTIGETIDRSEDELDTVPTSVLMQVVELLGGLLWTTDLAPCIKELIFHLLAELLRKIHAFERRKTPSGLSSHITLLLNPCLTVLMVLQTELRKLYDHETQTWGTVSGGSCTSATGSSGALALAAERSRFSTYFHALMEVCLAVAEVTLPLSTGAGTSAVGVPSSTSTTNCSDSSSSSSSSPGQTPQSPSLLSKRKKVKLKRERAAVTVASAAAVSGKHGSGSGARPSECDSALLNMAGGKPEDMLWFHRGLTLLLILRHLANKDPQGLGVTEDAVADACQALVGSTAHSRLLVLSGIPTHLEESVVRNAIRRACNAHGGLFKDEIFIPVQEEDPKKAKAETSGIPQDAKRDCTAGSPNSNSATPAMSASASASRAAGELLMNQDLVTPQTAPSQPQAPLDPHTVSSQESLDVSLCSTGSQGSLGSIGEQLDSGATSVSDGSSMYTVASPDVHASVTRPIKGYAVIEVRARAQVEKIRASLFNSSDLIGLSNLEREEELMEMTNEEILTASSVNQSLFDTQGSSALEEYFLDKSIRGDKLVPEARDVLTDIFKSCIYAEQVLSPVPTKPVKVSDIYLSKEQINSQTPGNLLHVFFTHVRPPKKVLDDQLTQILRKYGTVKPNKNKHSKAGKEQHQGKVVSTKRPITKPPAKEKSMLNSVRTVLSEKKTVLKPKSPEKTKPDEKDPEKSPAKKLEVPEEKFLTLEGFHKFTLDRAKQDIRSVWRAILACGYDLHFERCTCIDSRHAQKASRKWTFEMDFALVQFVNRVPVESLRLRFALLQSLNSTLESFFLPLVELRLTETYQNSIATLLCEAKVTFMNRVLNATVQRTADHAAPEITLDPLEIVGGEMRAAENTYFCQAARQLSCVPSSQLCVRIASGGDPTYAFNIRFTGEEVHGTSGSFRHFLWQVCKELQSSALSLLLPCPSAAANRNKGKYILTPCPITYAEEQLLNFFGQLLGIAIRADVPLPLDLLGSFWKGLVGEALDPESDFREADLLTYNYIKKFDNLADEAELEALCAEVSSQSHMGESPDSPSRPCCTFTYITMTGEEVELCHGGRDIAVSWENKDVYVRAVRDLRLRELQNVECMSAVRAGLGSIIPLQLLTLLSPAEVELRTCGLPDINLEFLKAHTMYQVGLMETDQHIEFFWAALEMFTQEELSKFIKFACNQERIPFTCPCKDGGPDTAHVPPYPMKIAPPDGAVGSPDLRYIRVETCMFMVKLPQYSSLDVMLEKLRYAIHYREDPLSGCLVPALTRFQSSSSIIYPASFWFAGEMQAIRNTFAAVVQKVNGLIEKGEYGRLFAVVHFASRQWKVTNEDLILIENHIDAACGDRIRMEKP</sequence>
<feature type="compositionally biased region" description="Low complexity" evidence="4">
    <location>
        <begin position="365"/>
        <end position="383"/>
    </location>
</feature>
<keyword evidence="6" id="KW-0436">Ligase</keyword>
<comment type="caution">
    <text evidence="6">The sequence shown here is derived from an EMBL/GenBank/DDBJ whole genome shotgun (WGS) entry which is preliminary data.</text>
</comment>
<feature type="active site" description="Glycyl thioester intermediate" evidence="3">
    <location>
        <position position="1223"/>
    </location>
</feature>
<feature type="compositionally biased region" description="Low complexity" evidence="4">
    <location>
        <begin position="171"/>
        <end position="200"/>
    </location>
</feature>
<dbReference type="InterPro" id="IPR043366">
    <property type="entry name" value="HECTD4"/>
</dbReference>
<dbReference type="InterPro" id="IPR035983">
    <property type="entry name" value="Hect_E3_ubiquitin_ligase"/>
</dbReference>
<feature type="domain" description="HECT" evidence="5">
    <location>
        <begin position="896"/>
        <end position="1246"/>
    </location>
</feature>
<dbReference type="GO" id="GO:0004842">
    <property type="term" value="F:ubiquitin-protein transferase activity"/>
    <property type="evidence" value="ECO:0007669"/>
    <property type="project" value="InterPro"/>
</dbReference>
<evidence type="ECO:0000256" key="3">
    <source>
        <dbReference type="PROSITE-ProRule" id="PRU00104"/>
    </source>
</evidence>
<feature type="compositionally biased region" description="Basic and acidic residues" evidence="4">
    <location>
        <begin position="671"/>
        <end position="701"/>
    </location>
</feature>
<protein>
    <submittedName>
        <fullName evidence="6">Putative E3 ubiquitin-ligase HECTD4 isoform X2</fullName>
    </submittedName>
</protein>
<evidence type="ECO:0007829" key="8">
    <source>
        <dbReference type="PeptideAtlas" id="A0A498MWE0"/>
    </source>
</evidence>
<dbReference type="Pfam" id="PF00632">
    <property type="entry name" value="HECT"/>
    <property type="match status" value="1"/>
</dbReference>
<dbReference type="InterPro" id="IPR000569">
    <property type="entry name" value="HECT_dom"/>
</dbReference>
<keyword evidence="7" id="KW-1185">Reference proteome</keyword>
<proteinExistence type="evidence at protein level"/>
<keyword evidence="2 3" id="KW-0833">Ubl conjugation pathway</keyword>
<feature type="compositionally biased region" description="Low complexity" evidence="4">
    <location>
        <begin position="397"/>
        <end position="406"/>
    </location>
</feature>
<dbReference type="Gene3D" id="3.90.1750.10">
    <property type="entry name" value="Hect, E3 ligase catalytic domains"/>
    <property type="match status" value="1"/>
</dbReference>
<feature type="region of interest" description="Disordered" evidence="4">
    <location>
        <begin position="164"/>
        <end position="206"/>
    </location>
</feature>
<dbReference type="PANTHER" id="PTHR46435:SF1">
    <property type="entry name" value="E3 UBIQUITIN-PROTEIN LIGASE HECTD4-RELATED"/>
    <property type="match status" value="1"/>
</dbReference>
<evidence type="ECO:0000256" key="2">
    <source>
        <dbReference type="ARBA" id="ARBA00022786"/>
    </source>
</evidence>
<dbReference type="PANTHER" id="PTHR46435">
    <property type="entry name" value="E3 UBIQUITIN-PROTEIN LIGASE HECTD4-RELATED"/>
    <property type="match status" value="1"/>
</dbReference>
<organism evidence="6 7">
    <name type="scientific">Labeo rohita</name>
    <name type="common">Indian major carp</name>
    <name type="synonym">Cyprinus rohita</name>
    <dbReference type="NCBI Taxonomy" id="84645"/>
    <lineage>
        <taxon>Eukaryota</taxon>
        <taxon>Metazoa</taxon>
        <taxon>Chordata</taxon>
        <taxon>Craniata</taxon>
        <taxon>Vertebrata</taxon>
        <taxon>Euteleostomi</taxon>
        <taxon>Actinopterygii</taxon>
        <taxon>Neopterygii</taxon>
        <taxon>Teleostei</taxon>
        <taxon>Ostariophysi</taxon>
        <taxon>Cypriniformes</taxon>
        <taxon>Cyprinidae</taxon>
        <taxon>Labeoninae</taxon>
        <taxon>Labeonini</taxon>
        <taxon>Labeo</taxon>
    </lineage>
</organism>
<reference evidence="6 7" key="1">
    <citation type="submission" date="2018-03" db="EMBL/GenBank/DDBJ databases">
        <title>Draft genome sequence of Rohu Carp (Labeo rohita).</title>
        <authorList>
            <person name="Das P."/>
            <person name="Kushwaha B."/>
            <person name="Joshi C.G."/>
            <person name="Kumar D."/>
            <person name="Nagpure N.S."/>
            <person name="Sahoo L."/>
            <person name="Das S.P."/>
            <person name="Bit A."/>
            <person name="Patnaik S."/>
            <person name="Meher P.K."/>
            <person name="Jayasankar P."/>
            <person name="Koringa P.G."/>
            <person name="Patel N.V."/>
            <person name="Hinsu A.T."/>
            <person name="Kumar R."/>
            <person name="Pandey M."/>
            <person name="Agarwal S."/>
            <person name="Srivastava S."/>
            <person name="Singh M."/>
            <person name="Iquebal M.A."/>
            <person name="Jaiswal S."/>
            <person name="Angadi U.B."/>
            <person name="Kumar N."/>
            <person name="Raza M."/>
            <person name="Shah T.M."/>
            <person name="Rai A."/>
            <person name="Jena J.K."/>
        </authorList>
    </citation>
    <scope>NUCLEOTIDE SEQUENCE [LARGE SCALE GENOMIC DNA]</scope>
    <source>
        <strain evidence="6">DASCIFA01</strain>
        <tissue evidence="6">Testis</tissue>
    </source>
</reference>
<dbReference type="GO" id="GO:0042593">
    <property type="term" value="P:glucose homeostasis"/>
    <property type="evidence" value="ECO:0007669"/>
    <property type="project" value="TreeGrafter"/>
</dbReference>
<feature type="region of interest" description="Disordered" evidence="4">
    <location>
        <begin position="627"/>
        <end position="701"/>
    </location>
</feature>
<dbReference type="STRING" id="84645.A0A498MWE0"/>
<dbReference type="GO" id="GO:0016874">
    <property type="term" value="F:ligase activity"/>
    <property type="evidence" value="ECO:0007669"/>
    <property type="project" value="UniProtKB-KW"/>
</dbReference>
<evidence type="ECO:0000256" key="4">
    <source>
        <dbReference type="SAM" id="MobiDB-lite"/>
    </source>
</evidence>
<dbReference type="EMBL" id="QBIY01012558">
    <property type="protein sequence ID" value="RXN23774.1"/>
    <property type="molecule type" value="Genomic_DNA"/>
</dbReference>
<accession>A0A498MWE0</accession>
<dbReference type="SMART" id="SM00119">
    <property type="entry name" value="HECTc"/>
    <property type="match status" value="1"/>
</dbReference>
<dbReference type="PROSITE" id="PS50237">
    <property type="entry name" value="HECT"/>
    <property type="match status" value="1"/>
</dbReference>
<evidence type="ECO:0000256" key="1">
    <source>
        <dbReference type="ARBA" id="ARBA00022679"/>
    </source>
</evidence>
<dbReference type="FunFam" id="3.30.2410.10:FF:000015">
    <property type="entry name" value="probable E3 ubiquitin-protein ligase HECTD4 isoform X1"/>
    <property type="match status" value="1"/>
</dbReference>
<evidence type="ECO:0000259" key="5">
    <source>
        <dbReference type="PROSITE" id="PS50237"/>
    </source>
</evidence>
<gene>
    <name evidence="6" type="ORF">ROHU_022602</name>
</gene>
<feature type="region of interest" description="Disordered" evidence="4">
    <location>
        <begin position="397"/>
        <end position="443"/>
    </location>
</feature>
<dbReference type="SUPFAM" id="SSF56204">
    <property type="entry name" value="Hect, E3 ligase catalytic domain"/>
    <property type="match status" value="1"/>
</dbReference>
<feature type="region of interest" description="Disordered" evidence="4">
    <location>
        <begin position="341"/>
        <end position="383"/>
    </location>
</feature>
<evidence type="ECO:0000313" key="7">
    <source>
        <dbReference type="Proteomes" id="UP000290572"/>
    </source>
</evidence>
<keyword evidence="8" id="KW-1267">Proteomics identification</keyword>
<feature type="compositionally biased region" description="Polar residues" evidence="4">
    <location>
        <begin position="412"/>
        <end position="432"/>
    </location>
</feature>
<dbReference type="Gene3D" id="3.30.2410.10">
    <property type="entry name" value="Hect, E3 ligase catalytic domain"/>
    <property type="match status" value="1"/>
</dbReference>
<name>A0A498MWE0_LABRO</name>
<dbReference type="Proteomes" id="UP000290572">
    <property type="component" value="Unassembled WGS sequence"/>
</dbReference>
<evidence type="ECO:0000313" key="6">
    <source>
        <dbReference type="EMBL" id="RXN23774.1"/>
    </source>
</evidence>